<dbReference type="InterPro" id="IPR044060">
    <property type="entry name" value="Bacterial_rp_domain"/>
</dbReference>
<dbReference type="Proteomes" id="UP000269352">
    <property type="component" value="Unassembled WGS sequence"/>
</dbReference>
<name>A0A388TE39_TERA1</name>
<accession>A0A388TE39</accession>
<evidence type="ECO:0000313" key="2">
    <source>
        <dbReference type="EMBL" id="GBR75241.1"/>
    </source>
</evidence>
<dbReference type="AlphaFoldDB" id="A0A388TE39"/>
<comment type="caution">
    <text evidence="2">The sequence shown here is derived from an EMBL/GenBank/DDBJ whole genome shotgun (WGS) entry which is preliminary data.</text>
</comment>
<evidence type="ECO:0000259" key="1">
    <source>
        <dbReference type="Pfam" id="PF18998"/>
    </source>
</evidence>
<feature type="non-terminal residue" evidence="2">
    <location>
        <position position="395"/>
    </location>
</feature>
<organism evidence="2 3">
    <name type="scientific">Termititenax aidoneus</name>
    <dbReference type="NCBI Taxonomy" id="2218524"/>
    <lineage>
        <taxon>Bacteria</taxon>
        <taxon>Bacillati</taxon>
        <taxon>Candidatus Margulisiibacteriota</taxon>
        <taxon>Candidatus Termititenacia</taxon>
        <taxon>Candidatus Termititenacales</taxon>
        <taxon>Candidatus Termititenacaceae</taxon>
        <taxon>Candidatus Termititenax</taxon>
    </lineage>
</organism>
<feature type="non-terminal residue" evidence="2">
    <location>
        <position position="1"/>
    </location>
</feature>
<proteinExistence type="predicted"/>
<keyword evidence="3" id="KW-1185">Reference proteome</keyword>
<sequence>FTIMLTLAIFGCSKTAVGTGSGGGSSGGGGGGGGGNTPRTFSVQGQIGLTGVGGIIIQAHEQFIVSIYSFKDEAELTNVNIEYYALDNSYKIAGIPAGDVYVIKAVKQGLTLSALVWGAAGETKTVNLSPISTVAAEIVSANPVVQATLEAANENTDMGVVETILNDIVEYYTNDSAALDELTASVNAGNLNAADLPAAVLDGVNDTVANESRTLTTAVYPAGTGTVEPNGGVYLRGTRLRLTAVPSDGYEFQNWSSGGSNPLEIELTNSVTNVIANFGIVSNYTAPNTFTAQGVIAFKEAGGMSTQALTEQRKIKVSSFKTGGNFDFVRVKLNGDNTYTVANLPLGEVCVIEVVRGGRAKLKNLVWGTADGEIKTADLTPTSTITVAVLLAGGN</sequence>
<reference evidence="2 3" key="1">
    <citation type="journal article" date="2019" name="ISME J.">
        <title>Genome analyses of uncultured TG2/ZB3 bacteria in 'Margulisbacteria' specifically attached to ectosymbiotic spirochetes of protists in the termite gut.</title>
        <authorList>
            <person name="Utami Y.D."/>
            <person name="Kuwahara H."/>
            <person name="Igai K."/>
            <person name="Murakami T."/>
            <person name="Sugaya K."/>
            <person name="Morikawa T."/>
            <person name="Nagura Y."/>
            <person name="Yuki M."/>
            <person name="Deevong P."/>
            <person name="Inoue T."/>
            <person name="Kihara K."/>
            <person name="Lo N."/>
            <person name="Yamada A."/>
            <person name="Ohkuma M."/>
            <person name="Hongoh Y."/>
        </authorList>
    </citation>
    <scope>NUCLEOTIDE SEQUENCE [LARGE SCALE GENOMIC DNA]</scope>
    <source>
        <strain evidence="2">NkOx7-01</strain>
    </source>
</reference>
<feature type="domain" description="Bacterial repeat" evidence="1">
    <location>
        <begin position="216"/>
        <end position="278"/>
    </location>
</feature>
<dbReference type="EMBL" id="BGZN01000207">
    <property type="protein sequence ID" value="GBR75241.1"/>
    <property type="molecule type" value="Genomic_DNA"/>
</dbReference>
<evidence type="ECO:0000313" key="3">
    <source>
        <dbReference type="Proteomes" id="UP000269352"/>
    </source>
</evidence>
<dbReference type="Pfam" id="PF18998">
    <property type="entry name" value="Flg_new_2"/>
    <property type="match status" value="1"/>
</dbReference>
<protein>
    <recommendedName>
        <fullName evidence="1">Bacterial repeat domain-containing protein</fullName>
    </recommendedName>
</protein>
<gene>
    <name evidence="2" type="ORF">NO1_2259</name>
</gene>